<comment type="caution">
    <text evidence="1">The sequence shown here is derived from an EMBL/GenBank/DDBJ whole genome shotgun (WGS) entry which is preliminary data.</text>
</comment>
<protein>
    <recommendedName>
        <fullName evidence="3">F-box domain-containing protein</fullName>
    </recommendedName>
</protein>
<proteinExistence type="predicted"/>
<evidence type="ECO:0000313" key="1">
    <source>
        <dbReference type="EMBL" id="RDB29950.1"/>
    </source>
</evidence>
<evidence type="ECO:0008006" key="3">
    <source>
        <dbReference type="Google" id="ProtNLM"/>
    </source>
</evidence>
<dbReference type="InParanoid" id="A0A369K925"/>
<sequence>MIMLASNNVTIPPENIDVIIDHLHADPATLRACSLVSRGWVSSSRYHLFSSVTLDNWNGPSFLALLQSPSGPDIGALVQHLSLHTEKALDWFIKSIPVLSSHLQPTALTFDISNYTDPDDFEDDDEYEYGYRENRRRVRKDASVFLNCFPTVTTLHLSIYCDTFLEAAELISSFRSLKKLSLGLLWTQESDTAISPRHLVLPGSIEALSIPSDGESHFIRWLLCHTNPPHPSKLTLDFHVAQAEPVAACLRELGGSLETLSLKSSYGFTEHVTLVHQSNLRSLSIHVWKNAPHIVWRLLSQLSSVSLEEVDFWAWYPTEEPDARDSWSKLDALLSDPQFAGLRRIIIHVNAEHRATIEAELLPQAHTRNVLCFKNQHGSIY</sequence>
<reference evidence="1" key="1">
    <citation type="submission" date="2018-04" db="EMBL/GenBank/DDBJ databases">
        <title>Whole genome sequencing of Hypsizygus marmoreus.</title>
        <authorList>
            <person name="Choi I.-G."/>
            <person name="Min B."/>
            <person name="Kim J.-G."/>
            <person name="Kim S."/>
            <person name="Oh Y.-L."/>
            <person name="Kong W.-S."/>
            <person name="Park H."/>
            <person name="Jeong J."/>
            <person name="Song E.-S."/>
        </authorList>
    </citation>
    <scope>NUCLEOTIDE SEQUENCE [LARGE SCALE GENOMIC DNA]</scope>
    <source>
        <strain evidence="1">51987-8</strain>
    </source>
</reference>
<evidence type="ECO:0000313" key="2">
    <source>
        <dbReference type="Proteomes" id="UP000076154"/>
    </source>
</evidence>
<dbReference type="OrthoDB" id="2788229at2759"/>
<keyword evidence="2" id="KW-1185">Reference proteome</keyword>
<accession>A0A369K925</accession>
<gene>
    <name evidence="1" type="ORF">Hypma_013913</name>
</gene>
<dbReference type="EMBL" id="LUEZ02000009">
    <property type="protein sequence ID" value="RDB29950.1"/>
    <property type="molecule type" value="Genomic_DNA"/>
</dbReference>
<dbReference type="AlphaFoldDB" id="A0A369K925"/>
<name>A0A369K925_HYPMA</name>
<organism evidence="1 2">
    <name type="scientific">Hypsizygus marmoreus</name>
    <name type="common">White beech mushroom</name>
    <name type="synonym">Agaricus marmoreus</name>
    <dbReference type="NCBI Taxonomy" id="39966"/>
    <lineage>
        <taxon>Eukaryota</taxon>
        <taxon>Fungi</taxon>
        <taxon>Dikarya</taxon>
        <taxon>Basidiomycota</taxon>
        <taxon>Agaricomycotina</taxon>
        <taxon>Agaricomycetes</taxon>
        <taxon>Agaricomycetidae</taxon>
        <taxon>Agaricales</taxon>
        <taxon>Tricholomatineae</taxon>
        <taxon>Lyophyllaceae</taxon>
        <taxon>Hypsizygus</taxon>
    </lineage>
</organism>
<dbReference type="Proteomes" id="UP000076154">
    <property type="component" value="Unassembled WGS sequence"/>
</dbReference>